<comment type="similarity">
    <text evidence="6">Belongs to the methyl-accepting chemotaxis (MCP) protein family.</text>
</comment>
<sequence length="540" mass="56809">MFGRLTIALRLTLGFGVLLCLLLLAVALGLNRLASLEGMVERIVDVDWRKTELANDTMDLMNANTRETFLLFHAADPAPVRQRIAANVKAITALIDELDGLLYLPEGKAMLAEIRGKRKTYVDSFLEVSRMLEAGAREDASRRMASETVPALDALLASVDRLIDLQGRILEQSGAAAKASYASARNQLLAFLGVAVVLALVLTRWIVMAVTRPLGGEPDEAKAAVDTIARGDLSVDIAVRDGDTHSLLAALRTMQGNLRQMIRDLTDNANSVAGAAEQLAAASAQIASSSAHQSDAAASMASAVEQMTVSIGQVTDSAGEAREVTRDAGGLSQAGSEVIVRTVAEMEGIARTVSEAARTIQAVGDSSQRISHVVQVIREVAEQTNLLALNAAIEAARAGEQGRGFAVVADEVRKLAERTAQATTDISDMIGTMQSSSGAAVSTMEQAVKRVGDGVDLATRAGESMQAISGGTQQAVAAVNEISSALREQSVASNEIAANVERIAQMSEENSAATRQAHATAAQLQALADSTLNAVRAFRL</sequence>
<comment type="caution">
    <text evidence="10">The sequence shown here is derived from an EMBL/GenBank/DDBJ whole genome shotgun (WGS) entry which is preliminary data.</text>
</comment>
<dbReference type="Pfam" id="PF12729">
    <property type="entry name" value="4HB_MCP_1"/>
    <property type="match status" value="1"/>
</dbReference>
<feature type="domain" description="Methyl-accepting transducer" evidence="8">
    <location>
        <begin position="268"/>
        <end position="504"/>
    </location>
</feature>
<proteinExistence type="inferred from homology"/>
<dbReference type="InterPro" id="IPR047347">
    <property type="entry name" value="YvaQ-like_sensor"/>
</dbReference>
<accession>A0A944DAM2</accession>
<dbReference type="AlphaFoldDB" id="A0A944DAM2"/>
<dbReference type="Proteomes" id="UP000694660">
    <property type="component" value="Unassembled WGS sequence"/>
</dbReference>
<dbReference type="CDD" id="cd19411">
    <property type="entry name" value="MCP2201-like_sensor"/>
    <property type="match status" value="1"/>
</dbReference>
<dbReference type="PROSITE" id="PS50111">
    <property type="entry name" value="CHEMOTAXIS_TRANSDUC_2"/>
    <property type="match status" value="1"/>
</dbReference>
<dbReference type="GO" id="GO:0004888">
    <property type="term" value="F:transmembrane signaling receptor activity"/>
    <property type="evidence" value="ECO:0007669"/>
    <property type="project" value="InterPro"/>
</dbReference>
<evidence type="ECO:0000256" key="2">
    <source>
        <dbReference type="ARBA" id="ARBA00022692"/>
    </source>
</evidence>
<protein>
    <submittedName>
        <fullName evidence="10">Methyl-accepting chemotaxis protein</fullName>
    </submittedName>
</protein>
<dbReference type="InterPro" id="IPR003660">
    <property type="entry name" value="HAMP_dom"/>
</dbReference>
<gene>
    <name evidence="10" type="ORF">I8J34_10015</name>
</gene>
<dbReference type="FunFam" id="1.10.287.950:FF:000001">
    <property type="entry name" value="Methyl-accepting chemotaxis sensory transducer"/>
    <property type="match status" value="1"/>
</dbReference>
<dbReference type="Gene3D" id="1.10.287.950">
    <property type="entry name" value="Methyl-accepting chemotaxis protein"/>
    <property type="match status" value="1"/>
</dbReference>
<dbReference type="Pfam" id="PF00015">
    <property type="entry name" value="MCPsignal"/>
    <property type="match status" value="1"/>
</dbReference>
<keyword evidence="5 7" id="KW-0807">Transducer</keyword>
<dbReference type="SUPFAM" id="SSF58104">
    <property type="entry name" value="Methyl-accepting chemotaxis protein (MCP) signaling domain"/>
    <property type="match status" value="1"/>
</dbReference>
<evidence type="ECO:0000256" key="6">
    <source>
        <dbReference type="ARBA" id="ARBA00029447"/>
    </source>
</evidence>
<evidence type="ECO:0000256" key="1">
    <source>
        <dbReference type="ARBA" id="ARBA00004141"/>
    </source>
</evidence>
<evidence type="ECO:0000313" key="10">
    <source>
        <dbReference type="EMBL" id="MBT0961506.1"/>
    </source>
</evidence>
<evidence type="ECO:0000256" key="5">
    <source>
        <dbReference type="ARBA" id="ARBA00023224"/>
    </source>
</evidence>
<evidence type="ECO:0000256" key="4">
    <source>
        <dbReference type="ARBA" id="ARBA00023136"/>
    </source>
</evidence>
<keyword evidence="11" id="KW-1185">Reference proteome</keyword>
<feature type="domain" description="HAMP" evidence="9">
    <location>
        <begin position="219"/>
        <end position="263"/>
    </location>
</feature>
<dbReference type="EMBL" id="JAEKFT010000009">
    <property type="protein sequence ID" value="MBT0961506.1"/>
    <property type="molecule type" value="Genomic_DNA"/>
</dbReference>
<dbReference type="PRINTS" id="PR00260">
    <property type="entry name" value="CHEMTRNSDUCR"/>
</dbReference>
<dbReference type="GO" id="GO:0016020">
    <property type="term" value="C:membrane"/>
    <property type="evidence" value="ECO:0007669"/>
    <property type="project" value="UniProtKB-SubCell"/>
</dbReference>
<dbReference type="InterPro" id="IPR004090">
    <property type="entry name" value="Chemotax_Me-accpt_rcpt"/>
</dbReference>
<dbReference type="PROSITE" id="PS50885">
    <property type="entry name" value="HAMP"/>
    <property type="match status" value="1"/>
</dbReference>
<evidence type="ECO:0000259" key="9">
    <source>
        <dbReference type="PROSITE" id="PS50885"/>
    </source>
</evidence>
<evidence type="ECO:0000256" key="3">
    <source>
        <dbReference type="ARBA" id="ARBA00022989"/>
    </source>
</evidence>
<dbReference type="SMART" id="SM00283">
    <property type="entry name" value="MA"/>
    <property type="match status" value="1"/>
</dbReference>
<dbReference type="CDD" id="cd11386">
    <property type="entry name" value="MCP_signal"/>
    <property type="match status" value="1"/>
</dbReference>
<comment type="subcellular location">
    <subcellularLocation>
        <location evidence="1">Membrane</location>
        <topology evidence="1">Multi-pass membrane protein</topology>
    </subcellularLocation>
</comment>
<dbReference type="GO" id="GO:0007165">
    <property type="term" value="P:signal transduction"/>
    <property type="evidence" value="ECO:0007669"/>
    <property type="project" value="UniProtKB-KW"/>
</dbReference>
<evidence type="ECO:0000259" key="8">
    <source>
        <dbReference type="PROSITE" id="PS50111"/>
    </source>
</evidence>
<keyword evidence="3" id="KW-1133">Transmembrane helix</keyword>
<dbReference type="PANTHER" id="PTHR32089:SF119">
    <property type="entry name" value="METHYL-ACCEPTING CHEMOTAXIS PROTEIN CTPL"/>
    <property type="match status" value="1"/>
</dbReference>
<evidence type="ECO:0000256" key="7">
    <source>
        <dbReference type="PROSITE-ProRule" id="PRU00284"/>
    </source>
</evidence>
<reference evidence="11" key="1">
    <citation type="journal article" date="2022" name="ISME J.">
        <title>Genetic and phylogenetic analysis of dissimilatory iodate-reducing bacteria identifies potential niches across the world's oceans.</title>
        <authorList>
            <person name="Reyes-Umana V."/>
            <person name="Henning Z."/>
            <person name="Lee K."/>
            <person name="Barnum T.P."/>
            <person name="Coates J.D."/>
        </authorList>
    </citation>
    <scope>NUCLEOTIDE SEQUENCE [LARGE SCALE GENOMIC DNA]</scope>
    <source>
        <strain evidence="11">IR12</strain>
    </source>
</reference>
<keyword evidence="2" id="KW-0812">Transmembrane</keyword>
<dbReference type="RefSeq" id="WP_214361261.1">
    <property type="nucleotide sequence ID" value="NZ_JAEKFT010000009.1"/>
</dbReference>
<keyword evidence="4" id="KW-0472">Membrane</keyword>
<dbReference type="InterPro" id="IPR024478">
    <property type="entry name" value="HlyB_4HB_MCP"/>
</dbReference>
<name>A0A944DAM2_DENI1</name>
<dbReference type="PANTHER" id="PTHR32089">
    <property type="entry name" value="METHYL-ACCEPTING CHEMOTAXIS PROTEIN MCPB"/>
    <property type="match status" value="1"/>
</dbReference>
<evidence type="ECO:0000313" key="11">
    <source>
        <dbReference type="Proteomes" id="UP000694660"/>
    </source>
</evidence>
<dbReference type="InterPro" id="IPR004089">
    <property type="entry name" value="MCPsignal_dom"/>
</dbReference>
<organism evidence="10 11">
    <name type="scientific">Denitromonas iodatirespirans</name>
    <dbReference type="NCBI Taxonomy" id="2795389"/>
    <lineage>
        <taxon>Bacteria</taxon>
        <taxon>Pseudomonadati</taxon>
        <taxon>Pseudomonadota</taxon>
        <taxon>Betaproteobacteria</taxon>
        <taxon>Rhodocyclales</taxon>
        <taxon>Zoogloeaceae</taxon>
        <taxon>Denitromonas</taxon>
    </lineage>
</organism>
<dbReference type="GO" id="GO:0006935">
    <property type="term" value="P:chemotaxis"/>
    <property type="evidence" value="ECO:0007669"/>
    <property type="project" value="InterPro"/>
</dbReference>